<dbReference type="GO" id="GO:0045109">
    <property type="term" value="P:intermediate filament organization"/>
    <property type="evidence" value="ECO:0007669"/>
    <property type="project" value="TreeGrafter"/>
</dbReference>
<proteinExistence type="predicted"/>
<name>A0A8D0D6J7_SANLU</name>
<keyword evidence="1" id="KW-0403">Intermediate filament</keyword>
<dbReference type="Gene3D" id="1.20.5.170">
    <property type="match status" value="1"/>
</dbReference>
<dbReference type="InterPro" id="IPR039008">
    <property type="entry name" value="IF_rod_dom"/>
</dbReference>
<evidence type="ECO:0000256" key="2">
    <source>
        <dbReference type="ARBA" id="ARBA00023054"/>
    </source>
</evidence>
<accession>A0A8D0D6J7</accession>
<evidence type="ECO:0000259" key="4">
    <source>
        <dbReference type="PROSITE" id="PS51842"/>
    </source>
</evidence>
<reference evidence="5" key="1">
    <citation type="submission" date="2025-08" db="UniProtKB">
        <authorList>
            <consortium name="Ensembl"/>
        </authorList>
    </citation>
    <scope>IDENTIFICATION</scope>
</reference>
<keyword evidence="6" id="KW-1185">Reference proteome</keyword>
<dbReference type="GO" id="GO:0030424">
    <property type="term" value="C:axon"/>
    <property type="evidence" value="ECO:0007669"/>
    <property type="project" value="TreeGrafter"/>
</dbReference>
<dbReference type="SUPFAM" id="SSF64593">
    <property type="entry name" value="Intermediate filament protein, coiled coil region"/>
    <property type="match status" value="1"/>
</dbReference>
<evidence type="ECO:0000313" key="6">
    <source>
        <dbReference type="Proteomes" id="UP000694568"/>
    </source>
</evidence>
<evidence type="ECO:0000256" key="1">
    <source>
        <dbReference type="ARBA" id="ARBA00022754"/>
    </source>
</evidence>
<dbReference type="PROSITE" id="PS51842">
    <property type="entry name" value="IF_ROD_2"/>
    <property type="match status" value="1"/>
</dbReference>
<dbReference type="GO" id="GO:0005737">
    <property type="term" value="C:cytoplasm"/>
    <property type="evidence" value="ECO:0007669"/>
    <property type="project" value="TreeGrafter"/>
</dbReference>
<dbReference type="GeneTree" id="ENSGT00940000156146"/>
<dbReference type="Gene3D" id="1.20.5.500">
    <property type="entry name" value="Single helix bin"/>
    <property type="match status" value="1"/>
</dbReference>
<dbReference type="FunFam" id="1.20.5.500:FF:000001">
    <property type="entry name" value="Type II keratin 23"/>
    <property type="match status" value="1"/>
</dbReference>
<dbReference type="PANTHER" id="PTHR45652:SF5">
    <property type="entry name" value="VIMENTIN"/>
    <property type="match status" value="1"/>
</dbReference>
<organism evidence="5 6">
    <name type="scientific">Sander lucioperca</name>
    <name type="common">Pike-perch</name>
    <name type="synonym">Perca lucioperca</name>
    <dbReference type="NCBI Taxonomy" id="283035"/>
    <lineage>
        <taxon>Eukaryota</taxon>
        <taxon>Metazoa</taxon>
        <taxon>Chordata</taxon>
        <taxon>Craniata</taxon>
        <taxon>Vertebrata</taxon>
        <taxon>Euteleostomi</taxon>
        <taxon>Actinopterygii</taxon>
        <taxon>Neopterygii</taxon>
        <taxon>Teleostei</taxon>
        <taxon>Neoteleostei</taxon>
        <taxon>Acanthomorphata</taxon>
        <taxon>Eupercaria</taxon>
        <taxon>Perciformes</taxon>
        <taxon>Percoidei</taxon>
        <taxon>Percidae</taxon>
        <taxon>Luciopercinae</taxon>
        <taxon>Sander</taxon>
    </lineage>
</organism>
<dbReference type="Proteomes" id="UP000694568">
    <property type="component" value="Unplaced"/>
</dbReference>
<dbReference type="Ensembl" id="ENSSLUT00000043732.1">
    <property type="protein sequence ID" value="ENSSLUP00000042392.1"/>
    <property type="gene ID" value="ENSSLUG00000018806.1"/>
</dbReference>
<dbReference type="Pfam" id="PF00038">
    <property type="entry name" value="Filament"/>
    <property type="match status" value="1"/>
</dbReference>
<dbReference type="InterPro" id="IPR050405">
    <property type="entry name" value="Intermediate_filament"/>
</dbReference>
<protein>
    <recommendedName>
        <fullName evidence="4">IF rod domain-containing protein</fullName>
    </recommendedName>
</protein>
<keyword evidence="2 3" id="KW-0175">Coiled coil</keyword>
<dbReference type="PANTHER" id="PTHR45652">
    <property type="entry name" value="GLIAL FIBRILLARY ACIDIC PROTEIN"/>
    <property type="match status" value="1"/>
</dbReference>
<evidence type="ECO:0000256" key="3">
    <source>
        <dbReference type="SAM" id="Coils"/>
    </source>
</evidence>
<dbReference type="GO" id="GO:0005882">
    <property type="term" value="C:intermediate filament"/>
    <property type="evidence" value="ECO:0007669"/>
    <property type="project" value="UniProtKB-KW"/>
</dbReference>
<dbReference type="GO" id="GO:0005200">
    <property type="term" value="F:structural constituent of cytoskeleton"/>
    <property type="evidence" value="ECO:0007669"/>
    <property type="project" value="TreeGrafter"/>
</dbReference>
<feature type="domain" description="IF rod" evidence="4">
    <location>
        <begin position="1"/>
        <end position="164"/>
    </location>
</feature>
<dbReference type="GO" id="GO:0005886">
    <property type="term" value="C:plasma membrane"/>
    <property type="evidence" value="ECO:0007669"/>
    <property type="project" value="TreeGrafter"/>
</dbReference>
<reference evidence="5" key="2">
    <citation type="submission" date="2025-09" db="UniProtKB">
        <authorList>
            <consortium name="Ensembl"/>
        </authorList>
    </citation>
    <scope>IDENTIFICATION</scope>
</reference>
<dbReference type="AlphaFoldDB" id="A0A8D0D6J7"/>
<evidence type="ECO:0000313" key="5">
    <source>
        <dbReference type="Ensembl" id="ENSSLUP00000042392.1"/>
    </source>
</evidence>
<feature type="coiled-coil region" evidence="3">
    <location>
        <begin position="34"/>
        <end position="136"/>
    </location>
</feature>
<dbReference type="SMART" id="SM01391">
    <property type="entry name" value="Filament"/>
    <property type="match status" value="1"/>
</dbReference>
<sequence>MSLSQVTLLRVSVTTQDLDDVDRGMVKPDLTDALRDVRQQYEKLASKNMQESEERYKSKFADLTEAAARNNDALQLAKKEANEHKRKVQSLTREVDDLKGTLAQMEDNFSVEKKTVSRLEEDIQKMNDKMARDLQEYQDLLNVKMDLDAEIAFYKNLLEVEEES</sequence>